<dbReference type="PANTHER" id="PTHR48075:SF5">
    <property type="entry name" value="3-HYDROXYBUTYRYL-COA DEHYDROGENASE"/>
    <property type="match status" value="1"/>
</dbReference>
<dbReference type="InterPro" id="IPR006108">
    <property type="entry name" value="3HC_DH_C"/>
</dbReference>
<dbReference type="InterPro" id="IPR013328">
    <property type="entry name" value="6PGD_dom2"/>
</dbReference>
<dbReference type="OrthoDB" id="5287258at2"/>
<feature type="domain" description="3-hydroxyacyl-CoA dehydrogenase C-terminal" evidence="2">
    <location>
        <begin position="191"/>
        <end position="288"/>
    </location>
</feature>
<dbReference type="PANTHER" id="PTHR48075">
    <property type="entry name" value="3-HYDROXYACYL-COA DEHYDROGENASE FAMILY PROTEIN"/>
    <property type="match status" value="1"/>
</dbReference>
<dbReference type="SUPFAM" id="SSF48179">
    <property type="entry name" value="6-phosphogluconate dehydrogenase C-terminal domain-like"/>
    <property type="match status" value="2"/>
</dbReference>
<feature type="domain" description="3-hydroxybutyryl-CoA dehydrogenase reduced Rossmann-fold" evidence="4">
    <location>
        <begin position="347"/>
        <end position="415"/>
    </location>
</feature>
<dbReference type="FunFam" id="3.40.50.720:FF:000009">
    <property type="entry name" value="Fatty oxidation complex, alpha subunit"/>
    <property type="match status" value="1"/>
</dbReference>
<feature type="domain" description="3-hydroxyacyl-CoA dehydrogenase NAD binding" evidence="3">
    <location>
        <begin position="11"/>
        <end position="188"/>
    </location>
</feature>
<feature type="domain" description="3-hydroxyacyl-CoA dehydrogenase C-terminal" evidence="2">
    <location>
        <begin position="417"/>
        <end position="496"/>
    </location>
</feature>
<dbReference type="AlphaFoldDB" id="A0A158AQD5"/>
<protein>
    <submittedName>
        <fullName evidence="5">3-hydroxyacyl-CoA dehydrogenase</fullName>
    </submittedName>
</protein>
<dbReference type="InterPro" id="IPR036291">
    <property type="entry name" value="NAD(P)-bd_dom_sf"/>
</dbReference>
<evidence type="ECO:0000313" key="5">
    <source>
        <dbReference type="EMBL" id="SAK60054.1"/>
    </source>
</evidence>
<keyword evidence="1" id="KW-0560">Oxidoreductase</keyword>
<evidence type="ECO:0000259" key="4">
    <source>
        <dbReference type="Pfam" id="PF18321"/>
    </source>
</evidence>
<dbReference type="EMBL" id="FCOX02000007">
    <property type="protein sequence ID" value="SAK60054.1"/>
    <property type="molecule type" value="Genomic_DNA"/>
</dbReference>
<organism evidence="5 6">
    <name type="scientific">Caballeronia calidae</name>
    <dbReference type="NCBI Taxonomy" id="1777139"/>
    <lineage>
        <taxon>Bacteria</taxon>
        <taxon>Pseudomonadati</taxon>
        <taxon>Pseudomonadota</taxon>
        <taxon>Betaproteobacteria</taxon>
        <taxon>Burkholderiales</taxon>
        <taxon>Burkholderiaceae</taxon>
        <taxon>Caballeronia</taxon>
    </lineage>
</organism>
<dbReference type="GO" id="GO:0070403">
    <property type="term" value="F:NAD+ binding"/>
    <property type="evidence" value="ECO:0007669"/>
    <property type="project" value="InterPro"/>
</dbReference>
<dbReference type="InterPro" id="IPR008927">
    <property type="entry name" value="6-PGluconate_DH-like_C_sf"/>
</dbReference>
<dbReference type="Pfam" id="PF18321">
    <property type="entry name" value="3HCDH_RFF"/>
    <property type="match status" value="1"/>
</dbReference>
<dbReference type="Gene3D" id="3.40.50.720">
    <property type="entry name" value="NAD(P)-binding Rossmann-like Domain"/>
    <property type="match status" value="1"/>
</dbReference>
<evidence type="ECO:0000259" key="2">
    <source>
        <dbReference type="Pfam" id="PF00725"/>
    </source>
</evidence>
<dbReference type="Proteomes" id="UP000071859">
    <property type="component" value="Unassembled WGS sequence"/>
</dbReference>
<reference evidence="5" key="1">
    <citation type="submission" date="2016-01" db="EMBL/GenBank/DDBJ databases">
        <authorList>
            <person name="Peeters C."/>
        </authorList>
    </citation>
    <scope>NUCLEOTIDE SEQUENCE</scope>
    <source>
        <strain evidence="5">LMG 29321</strain>
    </source>
</reference>
<dbReference type="Gene3D" id="1.10.1040.10">
    <property type="entry name" value="N-(1-d-carboxylethyl)-l-norvaline Dehydrogenase, domain 2"/>
    <property type="match status" value="2"/>
</dbReference>
<dbReference type="NCBIfam" id="NF006124">
    <property type="entry name" value="PRK08268.1"/>
    <property type="match status" value="1"/>
</dbReference>
<keyword evidence="6" id="KW-1185">Reference proteome</keyword>
<evidence type="ECO:0000256" key="1">
    <source>
        <dbReference type="ARBA" id="ARBA00023002"/>
    </source>
</evidence>
<dbReference type="GO" id="GO:0016616">
    <property type="term" value="F:oxidoreductase activity, acting on the CH-OH group of donors, NAD or NADP as acceptor"/>
    <property type="evidence" value="ECO:0007669"/>
    <property type="project" value="InterPro"/>
</dbReference>
<dbReference type="Pfam" id="PF00725">
    <property type="entry name" value="3HCDH"/>
    <property type="match status" value="2"/>
</dbReference>
<dbReference type="RefSeq" id="WP_062604253.1">
    <property type="nucleotide sequence ID" value="NZ_FCOX02000007.1"/>
</dbReference>
<name>A0A158AQD5_9BURK</name>
<dbReference type="Pfam" id="PF02737">
    <property type="entry name" value="3HCDH_N"/>
    <property type="match status" value="1"/>
</dbReference>
<evidence type="ECO:0000259" key="3">
    <source>
        <dbReference type="Pfam" id="PF02737"/>
    </source>
</evidence>
<dbReference type="GO" id="GO:0006631">
    <property type="term" value="P:fatty acid metabolic process"/>
    <property type="evidence" value="ECO:0007669"/>
    <property type="project" value="InterPro"/>
</dbReference>
<dbReference type="SUPFAM" id="SSF51735">
    <property type="entry name" value="NAD(P)-binding Rossmann-fold domains"/>
    <property type="match status" value="1"/>
</dbReference>
<gene>
    <name evidence="5" type="ORF">AWB78_01867</name>
</gene>
<proteinExistence type="predicted"/>
<dbReference type="InterPro" id="IPR006176">
    <property type="entry name" value="3-OHacyl-CoA_DH_NAD-bd"/>
</dbReference>
<sequence length="504" mass="53668">MTQAIQTSAIVGVIGAGAMGAGIAQVAALAGHTVLLYDLDAKALDKARNGIAANVQRSIDKKKLDETAGHEAIERVRIITSLSDLRTAALVIEAVAERLDVKRALFGELENIVTSECILATNTSSISITAIAAPLKHPSRVVGMHFFNPAPLMALVEVVHGLATSDAVAQTVYATSAAWGKKPVHAKSTPGFIVNRVARPFYAEGLRVLNEQGADAASIDVVMRDAGGFRMGPFELMDLIGHDVNFAVTQSVFNAYFNDPRFTPSLIQQELVNAGFLGRKTGRGFYDYAADAAKPAARVETHTRTPSTIVPGESAPVYEHLQARIAQANAGRNDMPGLIAQIDDAYLFLTDGRTATERAHALGIDNVVLIDLALDYASAQSVALTRARQCADEAYAAVAGALTNSGYAVVPLKDIAGMAVMRTVAMLVNEAADAVNQGVCTSADLDLAMEKGVNYPLGPLAWGERIGIDRVHDVLLHLASHYGEDRYRASPLIASLRYSAQRFH</sequence>
<accession>A0A158AQD5</accession>
<dbReference type="InterPro" id="IPR041040">
    <property type="entry name" value="3HCDH_RFF"/>
</dbReference>
<comment type="caution">
    <text evidence="5">The sequence shown here is derived from an EMBL/GenBank/DDBJ whole genome shotgun (WGS) entry which is preliminary data.</text>
</comment>
<evidence type="ECO:0000313" key="6">
    <source>
        <dbReference type="Proteomes" id="UP000071859"/>
    </source>
</evidence>